<dbReference type="Proteomes" id="UP000823615">
    <property type="component" value="Unassembled WGS sequence"/>
</dbReference>
<keyword evidence="1" id="KW-1133">Transmembrane helix</keyword>
<organism evidence="2 3">
    <name type="scientific">Candidatus Ornithospirochaeta stercoripullorum</name>
    <dbReference type="NCBI Taxonomy" id="2840899"/>
    <lineage>
        <taxon>Bacteria</taxon>
        <taxon>Pseudomonadati</taxon>
        <taxon>Spirochaetota</taxon>
        <taxon>Spirochaetia</taxon>
        <taxon>Spirochaetales</taxon>
        <taxon>Spirochaetaceae</taxon>
        <taxon>Spirochaetaceae incertae sedis</taxon>
        <taxon>Candidatus Ornithospirochaeta</taxon>
    </lineage>
</organism>
<dbReference type="EMBL" id="JADIMT010000080">
    <property type="protein sequence ID" value="MBO8436725.1"/>
    <property type="molecule type" value="Genomic_DNA"/>
</dbReference>
<evidence type="ECO:0000313" key="2">
    <source>
        <dbReference type="EMBL" id="MBO8436725.1"/>
    </source>
</evidence>
<comment type="caution">
    <text evidence="2">The sequence shown here is derived from an EMBL/GenBank/DDBJ whole genome shotgun (WGS) entry which is preliminary data.</text>
</comment>
<accession>A0A9D9E127</accession>
<evidence type="ECO:0000256" key="1">
    <source>
        <dbReference type="SAM" id="Phobius"/>
    </source>
</evidence>
<feature type="transmembrane region" description="Helical" evidence="1">
    <location>
        <begin position="57"/>
        <end position="76"/>
    </location>
</feature>
<keyword evidence="1" id="KW-0812">Transmembrane</keyword>
<protein>
    <submittedName>
        <fullName evidence="2">Uncharacterized protein</fullName>
    </submittedName>
</protein>
<sequence length="1370" mass="149055">MTLFSIATAAGTAVLAFQKSMTGSSVVLLSSAVLLVSSALLGVSIADSSDDTKRTALLVFSFGVLALFCGATWILFSQNEESTSTGQKTEIITPAEDISSNLPPKESIEEAFSDFENSEDDTVIASSPTVSADVLVIAEPEIINVEPRLPMQPEVISGSSLIPEEMLVDIVPAWPEKPALTVSTAVIEDVEARLPYASNIDVHTVILPAVYYIEPGIPEKAELTAFAEVLPEARIIDIEPKLPLPGSVQVSAEILPSSPAVEAEVTAISTETPFVSDIIVRTPHQPVLAVSTAEAIDVIPAETPSEAEVEAYSSIKAEPEIIDITIKAPEIALMKSETELSTDILPRVPAATSVGSATTITGIETVKDIEPRLPEHIELNVSTEIVPDAFITNIEPRVPEKASLDSTTAIAAKEASIDIMPRLPKPIELSVSTEIVPDASIINVEPRIPDSALLSAAASVAPSVSEIIVEPEVEMAEQISEEVYAEPVSEPAVDDFFSGLSPEEAEFWASFYIEGEDELTLADGIYYMDLIVNDSYVGQIEVESVAENIAIRSSELEAYISDSIIDELKDSIFATDDKYIPLSYLEELGIMASADINTYEIFIDFNPSDMPVQVLSIRGNSRRSTFRPITGGLMLDPAVFVLRTNWELSGYTNSFRYFDWRDSLRFTLSSSNTGRIVDVNFNFSYYLNFTFSSISFRMGTYRFYKDFKDAMIRLSWGNVSSDVLSPQGRAFGIRFDKSYIYGDSNAKQKSYLEKMLIIDKESEVTIYNEGREIFRRTLDPGSYKLEDFVLYTGANIITIHIQPLDGSAPSEQTIEIMYSGSLLPPGEVRFGGAFLMGRETSSVKSSASDVLSLKIGRQYLEYDWKNAVLSGYIKAGISDSLTISSTLALQNYPQDDRGWNPRMALNTELTHANILGTTRYNLNLGEYMNEQGKFGIPRIYARVSHQVSTGWNPISSFNISFTYSNPEETGRDNGHRFSLSTSLSGRIGLFSWSTSLSGSIYSDIPENFSWSWANTLSFSFSRNFWLTGSMMLGGSGVNNVPVVSGRVYATVRFGGGSVSASSGFSDASISANYSSGAHSVSASIGTNDFTRLSDYDVDADYSYNGKWVDVSVGAGTSLAFNDGSANFSLSTTTVFADGLFAVGAYIPSNFLLIRQYDALKGNTLSVGSAGSSRTDSLDSSFGTSVYTGLSSSRGNAFSLYSSNESSFSGTSIFDINVPPSDLYGYVLRLSADAKYAVSGTVTLPDGTLLYNGSSPLYQYSEDEDGTVVLTPTEDYIFTDADGRFTVSHLVPGRYAFDIMFDSSWILAVFTVEDIEASVSDIQILQQGGISTPEAGSIPDVYSAITYFDFDTVMTSEEFWRMLYPEFEEAI</sequence>
<keyword evidence="1" id="KW-0472">Membrane</keyword>
<gene>
    <name evidence="2" type="ORF">IAA97_07080</name>
</gene>
<proteinExistence type="predicted"/>
<evidence type="ECO:0000313" key="3">
    <source>
        <dbReference type="Proteomes" id="UP000823615"/>
    </source>
</evidence>
<reference evidence="2" key="2">
    <citation type="journal article" date="2021" name="PeerJ">
        <title>Extensive microbial diversity within the chicken gut microbiome revealed by metagenomics and culture.</title>
        <authorList>
            <person name="Gilroy R."/>
            <person name="Ravi A."/>
            <person name="Getino M."/>
            <person name="Pursley I."/>
            <person name="Horton D.L."/>
            <person name="Alikhan N.F."/>
            <person name="Baker D."/>
            <person name="Gharbi K."/>
            <person name="Hall N."/>
            <person name="Watson M."/>
            <person name="Adriaenssens E.M."/>
            <person name="Foster-Nyarko E."/>
            <person name="Jarju S."/>
            <person name="Secka A."/>
            <person name="Antonio M."/>
            <person name="Oren A."/>
            <person name="Chaudhuri R.R."/>
            <person name="La Ragione R."/>
            <person name="Hildebrand F."/>
            <person name="Pallen M.J."/>
        </authorList>
    </citation>
    <scope>NUCLEOTIDE SEQUENCE</scope>
    <source>
        <strain evidence="2">7293</strain>
    </source>
</reference>
<reference evidence="2" key="1">
    <citation type="submission" date="2020-10" db="EMBL/GenBank/DDBJ databases">
        <authorList>
            <person name="Gilroy R."/>
        </authorList>
    </citation>
    <scope>NUCLEOTIDE SEQUENCE</scope>
    <source>
        <strain evidence="2">7293</strain>
    </source>
</reference>
<name>A0A9D9E127_9SPIO</name>
<feature type="transmembrane region" description="Helical" evidence="1">
    <location>
        <begin position="26"/>
        <end position="45"/>
    </location>
</feature>